<reference evidence="1 2" key="1">
    <citation type="submission" date="2024-07" db="EMBL/GenBank/DDBJ databases">
        <title>Enhanced genomic and transcriptomic resources for Trichinella pseudospiralis and T. spiralis underpin the discovery of pronounced molecular differences between stages and species.</title>
        <authorList>
            <person name="Pasi K.K."/>
            <person name="La Rosa G."/>
            <person name="Gomez-Morales M.A."/>
            <person name="Tosini F."/>
            <person name="Sumanam S."/>
            <person name="Young N.D."/>
            <person name="Chang B.C."/>
            <person name="Robin G.B."/>
        </authorList>
    </citation>
    <scope>NUCLEOTIDE SEQUENCE [LARGE SCALE GENOMIC DNA]</scope>
    <source>
        <strain evidence="1">ISS534</strain>
    </source>
</reference>
<gene>
    <name evidence="1" type="ORF">TSPI_00204</name>
</gene>
<dbReference type="Proteomes" id="UP001558632">
    <property type="component" value="Unassembled WGS sequence"/>
</dbReference>
<sequence length="75" mass="9034">MLRKSVSTYKRFTHSWKTERSNRKWAIDLHNHCAMNDVQFNSTVYHDDMLSKMHRIFCSSPTLALRCHILKERQP</sequence>
<accession>A0ABR3KX84</accession>
<keyword evidence="2" id="KW-1185">Reference proteome</keyword>
<dbReference type="EMBL" id="JBEUSY010000106">
    <property type="protein sequence ID" value="KAL1245207.1"/>
    <property type="molecule type" value="Genomic_DNA"/>
</dbReference>
<proteinExistence type="predicted"/>
<name>A0ABR3KX84_TRISP</name>
<evidence type="ECO:0000313" key="2">
    <source>
        <dbReference type="Proteomes" id="UP001558632"/>
    </source>
</evidence>
<evidence type="ECO:0000313" key="1">
    <source>
        <dbReference type="EMBL" id="KAL1245207.1"/>
    </source>
</evidence>
<protein>
    <submittedName>
        <fullName evidence="1">Uncharacterized protein</fullName>
    </submittedName>
</protein>
<organism evidence="1 2">
    <name type="scientific">Trichinella spiralis</name>
    <name type="common">Trichina worm</name>
    <dbReference type="NCBI Taxonomy" id="6334"/>
    <lineage>
        <taxon>Eukaryota</taxon>
        <taxon>Metazoa</taxon>
        <taxon>Ecdysozoa</taxon>
        <taxon>Nematoda</taxon>
        <taxon>Enoplea</taxon>
        <taxon>Dorylaimia</taxon>
        <taxon>Trichinellida</taxon>
        <taxon>Trichinellidae</taxon>
        <taxon>Trichinella</taxon>
    </lineage>
</organism>
<comment type="caution">
    <text evidence="1">The sequence shown here is derived from an EMBL/GenBank/DDBJ whole genome shotgun (WGS) entry which is preliminary data.</text>
</comment>